<evidence type="ECO:0000313" key="2">
    <source>
        <dbReference type="Proteomes" id="UP001187192"/>
    </source>
</evidence>
<sequence length="59" mass="6655">MELRLNLCPCSWFASWCYLVGVRCRPRCAVTSGVEGAASYLTEAGLEQVRTEGERRTDR</sequence>
<proteinExistence type="predicted"/>
<gene>
    <name evidence="1" type="ORF">TIFTF001_050924</name>
</gene>
<dbReference type="EMBL" id="BTGU01008858">
    <property type="protein sequence ID" value="GMN19438.1"/>
    <property type="molecule type" value="Genomic_DNA"/>
</dbReference>
<evidence type="ECO:0000313" key="1">
    <source>
        <dbReference type="EMBL" id="GMN19438.1"/>
    </source>
</evidence>
<comment type="caution">
    <text evidence="1">The sequence shown here is derived from an EMBL/GenBank/DDBJ whole genome shotgun (WGS) entry which is preliminary data.</text>
</comment>
<organism evidence="1 2">
    <name type="scientific">Ficus carica</name>
    <name type="common">Common fig</name>
    <dbReference type="NCBI Taxonomy" id="3494"/>
    <lineage>
        <taxon>Eukaryota</taxon>
        <taxon>Viridiplantae</taxon>
        <taxon>Streptophyta</taxon>
        <taxon>Embryophyta</taxon>
        <taxon>Tracheophyta</taxon>
        <taxon>Spermatophyta</taxon>
        <taxon>Magnoliopsida</taxon>
        <taxon>eudicotyledons</taxon>
        <taxon>Gunneridae</taxon>
        <taxon>Pentapetalae</taxon>
        <taxon>rosids</taxon>
        <taxon>fabids</taxon>
        <taxon>Rosales</taxon>
        <taxon>Moraceae</taxon>
        <taxon>Ficeae</taxon>
        <taxon>Ficus</taxon>
    </lineage>
</organism>
<dbReference type="Proteomes" id="UP001187192">
    <property type="component" value="Unassembled WGS sequence"/>
</dbReference>
<protein>
    <submittedName>
        <fullName evidence="1">Uncharacterized protein</fullName>
    </submittedName>
</protein>
<reference evidence="1" key="1">
    <citation type="submission" date="2023-07" db="EMBL/GenBank/DDBJ databases">
        <title>draft genome sequence of fig (Ficus carica).</title>
        <authorList>
            <person name="Takahashi T."/>
            <person name="Nishimura K."/>
        </authorList>
    </citation>
    <scope>NUCLEOTIDE SEQUENCE</scope>
</reference>
<keyword evidence="2" id="KW-1185">Reference proteome</keyword>
<name>A0AA87Z5U3_FICCA</name>
<accession>A0AA87Z5U3</accession>
<dbReference type="AlphaFoldDB" id="A0AA87Z5U3"/>